<dbReference type="CDD" id="cd02440">
    <property type="entry name" value="AdoMet_MTases"/>
    <property type="match status" value="1"/>
</dbReference>
<dbReference type="GO" id="GO:0008168">
    <property type="term" value="F:methyltransferase activity"/>
    <property type="evidence" value="ECO:0007669"/>
    <property type="project" value="UniProtKB-KW"/>
</dbReference>
<dbReference type="Pfam" id="PF13649">
    <property type="entry name" value="Methyltransf_25"/>
    <property type="match status" value="1"/>
</dbReference>
<evidence type="ECO:0000313" key="5">
    <source>
        <dbReference type="EMBL" id="GAA1112601.1"/>
    </source>
</evidence>
<proteinExistence type="predicted"/>
<dbReference type="SUPFAM" id="SSF53335">
    <property type="entry name" value="S-adenosyl-L-methionine-dependent methyltransferases"/>
    <property type="match status" value="1"/>
</dbReference>
<organism evidence="5 6">
    <name type="scientific">Kitasatospora arboriphila</name>
    <dbReference type="NCBI Taxonomy" id="258052"/>
    <lineage>
        <taxon>Bacteria</taxon>
        <taxon>Bacillati</taxon>
        <taxon>Actinomycetota</taxon>
        <taxon>Actinomycetes</taxon>
        <taxon>Kitasatosporales</taxon>
        <taxon>Streptomycetaceae</taxon>
        <taxon>Kitasatospora</taxon>
    </lineage>
</organism>
<dbReference type="GO" id="GO:0032259">
    <property type="term" value="P:methylation"/>
    <property type="evidence" value="ECO:0007669"/>
    <property type="project" value="UniProtKB-KW"/>
</dbReference>
<evidence type="ECO:0000256" key="2">
    <source>
        <dbReference type="ARBA" id="ARBA00022679"/>
    </source>
</evidence>
<evidence type="ECO:0000256" key="3">
    <source>
        <dbReference type="ARBA" id="ARBA00022691"/>
    </source>
</evidence>
<keyword evidence="1 5" id="KW-0489">Methyltransferase</keyword>
<dbReference type="Proteomes" id="UP001499987">
    <property type="component" value="Unassembled WGS sequence"/>
</dbReference>
<keyword evidence="6" id="KW-1185">Reference proteome</keyword>
<evidence type="ECO:0000259" key="4">
    <source>
        <dbReference type="Pfam" id="PF13649"/>
    </source>
</evidence>
<accession>A0ABN1U1G3</accession>
<keyword evidence="3" id="KW-0949">S-adenosyl-L-methionine</keyword>
<sequence length="218" mass="23187">MTDPHAPIAAYWDAAADTFDDEPDHGLHDPAVRAAWASRLHGWLPDPPAHVLDLGCGTGSLSLLLAHQGHHVTGIDLAPGMIARARAKLAATGLEAAFHIGNADTPPARSGGYDALLCRHLAWTLADPPATLRHWVTLLRPGGTLVLVEGRWREAGDTASPYEPGAHPLPWAGGVRARDLTDALRPHVTELAVTPLSQEATLWGGPVSDERYALVARI</sequence>
<dbReference type="InterPro" id="IPR041698">
    <property type="entry name" value="Methyltransf_25"/>
</dbReference>
<dbReference type="EMBL" id="BAAALD010000086">
    <property type="protein sequence ID" value="GAA1112601.1"/>
    <property type="molecule type" value="Genomic_DNA"/>
</dbReference>
<evidence type="ECO:0000313" key="6">
    <source>
        <dbReference type="Proteomes" id="UP001499987"/>
    </source>
</evidence>
<feature type="domain" description="Methyltransferase" evidence="4">
    <location>
        <begin position="51"/>
        <end position="143"/>
    </location>
</feature>
<dbReference type="PANTHER" id="PTHR43464">
    <property type="entry name" value="METHYLTRANSFERASE"/>
    <property type="match status" value="1"/>
</dbReference>
<dbReference type="RefSeq" id="WP_344627015.1">
    <property type="nucleotide sequence ID" value="NZ_BAAALD010000086.1"/>
</dbReference>
<dbReference type="PANTHER" id="PTHR43464:SF19">
    <property type="entry name" value="UBIQUINONE BIOSYNTHESIS O-METHYLTRANSFERASE, MITOCHONDRIAL"/>
    <property type="match status" value="1"/>
</dbReference>
<dbReference type="Gene3D" id="3.40.50.150">
    <property type="entry name" value="Vaccinia Virus protein VP39"/>
    <property type="match status" value="1"/>
</dbReference>
<evidence type="ECO:0000256" key="1">
    <source>
        <dbReference type="ARBA" id="ARBA00022603"/>
    </source>
</evidence>
<protein>
    <submittedName>
        <fullName evidence="5">Class I SAM-dependent methyltransferase</fullName>
    </submittedName>
</protein>
<reference evidence="5 6" key="1">
    <citation type="journal article" date="2019" name="Int. J. Syst. Evol. Microbiol.">
        <title>The Global Catalogue of Microorganisms (GCM) 10K type strain sequencing project: providing services to taxonomists for standard genome sequencing and annotation.</title>
        <authorList>
            <consortium name="The Broad Institute Genomics Platform"/>
            <consortium name="The Broad Institute Genome Sequencing Center for Infectious Disease"/>
            <person name="Wu L."/>
            <person name="Ma J."/>
        </authorList>
    </citation>
    <scope>NUCLEOTIDE SEQUENCE [LARGE SCALE GENOMIC DNA]</scope>
    <source>
        <strain evidence="5 6">JCM 13002</strain>
    </source>
</reference>
<gene>
    <name evidence="5" type="ORF">GCM10009663_61980</name>
</gene>
<name>A0ABN1U1G3_9ACTN</name>
<dbReference type="InterPro" id="IPR029063">
    <property type="entry name" value="SAM-dependent_MTases_sf"/>
</dbReference>
<comment type="caution">
    <text evidence="5">The sequence shown here is derived from an EMBL/GenBank/DDBJ whole genome shotgun (WGS) entry which is preliminary data.</text>
</comment>
<keyword evidence="2" id="KW-0808">Transferase</keyword>